<feature type="transmembrane region" description="Helical" evidence="5">
    <location>
        <begin position="176"/>
        <end position="196"/>
    </location>
</feature>
<dbReference type="PROSITE" id="PS51012">
    <property type="entry name" value="ABC_TM2"/>
    <property type="match status" value="1"/>
</dbReference>
<proteinExistence type="predicted"/>
<keyword evidence="8" id="KW-1185">Reference proteome</keyword>
<feature type="transmembrane region" description="Helical" evidence="5">
    <location>
        <begin position="217"/>
        <end position="240"/>
    </location>
</feature>
<dbReference type="GO" id="GO:0016020">
    <property type="term" value="C:membrane"/>
    <property type="evidence" value="ECO:0007669"/>
    <property type="project" value="UniProtKB-SubCell"/>
</dbReference>
<evidence type="ECO:0000256" key="1">
    <source>
        <dbReference type="ARBA" id="ARBA00004141"/>
    </source>
</evidence>
<dbReference type="PANTHER" id="PTHR43027">
    <property type="entry name" value="DOXORUBICIN RESISTANCE ABC TRANSPORTER PERMEASE PROTEIN DRRC-RELATED"/>
    <property type="match status" value="1"/>
</dbReference>
<dbReference type="PANTHER" id="PTHR43027:SF1">
    <property type="entry name" value="DOXORUBICIN RESISTANCE ABC TRANSPORTER PERMEASE PROTEIN DRRC-RELATED"/>
    <property type="match status" value="1"/>
</dbReference>
<comment type="caution">
    <text evidence="7">The sequence shown here is derived from an EMBL/GenBank/DDBJ whole genome shotgun (WGS) entry which is preliminary data.</text>
</comment>
<feature type="transmembrane region" description="Helical" evidence="5">
    <location>
        <begin position="16"/>
        <end position="36"/>
    </location>
</feature>
<keyword evidence="2 5" id="KW-0812">Transmembrane</keyword>
<reference evidence="7 8" key="1">
    <citation type="submission" date="2019-03" db="EMBL/GenBank/DDBJ databases">
        <authorList>
            <person name="He R.-H."/>
        </authorList>
    </citation>
    <scope>NUCLEOTIDE SEQUENCE [LARGE SCALE GENOMIC DNA]</scope>
    <source>
        <strain evidence="8">SH 714</strain>
    </source>
</reference>
<feature type="domain" description="ABC transmembrane type-2" evidence="6">
    <location>
        <begin position="141"/>
        <end position="366"/>
    </location>
</feature>
<evidence type="ECO:0000313" key="7">
    <source>
        <dbReference type="EMBL" id="TFB22928.1"/>
    </source>
</evidence>
<dbReference type="OrthoDB" id="266913at2"/>
<dbReference type="InterPro" id="IPR047817">
    <property type="entry name" value="ABC2_TM_bact-type"/>
</dbReference>
<dbReference type="GO" id="GO:0140359">
    <property type="term" value="F:ABC-type transporter activity"/>
    <property type="evidence" value="ECO:0007669"/>
    <property type="project" value="InterPro"/>
</dbReference>
<evidence type="ECO:0000256" key="2">
    <source>
        <dbReference type="ARBA" id="ARBA00022692"/>
    </source>
</evidence>
<dbReference type="Proteomes" id="UP000297975">
    <property type="component" value="Unassembled WGS sequence"/>
</dbReference>
<evidence type="ECO:0000256" key="4">
    <source>
        <dbReference type="ARBA" id="ARBA00023136"/>
    </source>
</evidence>
<keyword evidence="3 5" id="KW-1133">Transmembrane helix</keyword>
<keyword evidence="4 5" id="KW-0472">Membrane</keyword>
<protein>
    <submittedName>
        <fullName evidence="7">ABC transporter permease</fullName>
    </submittedName>
</protein>
<dbReference type="InterPro" id="IPR013525">
    <property type="entry name" value="ABC2_TM"/>
</dbReference>
<dbReference type="RefSeq" id="WP_134339659.1">
    <property type="nucleotide sequence ID" value="NZ_SOPW01000005.1"/>
</dbReference>
<evidence type="ECO:0000256" key="5">
    <source>
        <dbReference type="SAM" id="Phobius"/>
    </source>
</evidence>
<sequence length="367" mass="41003">MKALFLLQWQRLKREPLLIGSMMVMTIVFVLAMGGFRVSSAVSVPTYFDASVQNQKAWLERLNEATEGFEFFATEENRSKEDIALGKYPYALQVMEDDFRIFMLAEDENLQVLKQVVAQTYLKEKRVSTAAAQVDEPEQFRKQVKEYLSEPPIIVSKVTPGPLEGAPSYNQKLQTLYGMSLFFAMYTIIFSLSKIAEEKRTGTLNRIILSPIRKWQVYIGHMSYSYVIGFTQIVLIVLMFKYIFGYNVGEQMGAVILTIASFVFAVVAIGMLILGLIKSTDQLNAVVPIVTVSMAMLGGAFWPIEIVSNDIILAISNVVPMTYAMEALKAVSMFGQGLADIYEPLAILVLIGVLCMGVGVNLIERKA</sequence>
<evidence type="ECO:0000259" key="6">
    <source>
        <dbReference type="PROSITE" id="PS51012"/>
    </source>
</evidence>
<gene>
    <name evidence="7" type="ORF">E3U55_06720</name>
</gene>
<accession>A0A4Y8IV01</accession>
<evidence type="ECO:0000256" key="3">
    <source>
        <dbReference type="ARBA" id="ARBA00022989"/>
    </source>
</evidence>
<dbReference type="AlphaFoldDB" id="A0A4Y8IV01"/>
<comment type="subcellular location">
    <subcellularLocation>
        <location evidence="1">Membrane</location>
        <topology evidence="1">Multi-pass membrane protein</topology>
    </subcellularLocation>
</comment>
<evidence type="ECO:0000313" key="8">
    <source>
        <dbReference type="Proteomes" id="UP000297975"/>
    </source>
</evidence>
<organism evidence="7 8">
    <name type="scientific">Filobacillus milosensis</name>
    <dbReference type="NCBI Taxonomy" id="94137"/>
    <lineage>
        <taxon>Bacteria</taxon>
        <taxon>Bacillati</taxon>
        <taxon>Bacillota</taxon>
        <taxon>Bacilli</taxon>
        <taxon>Bacillales</taxon>
        <taxon>Bacillaceae</taxon>
        <taxon>Filobacillus</taxon>
    </lineage>
</organism>
<dbReference type="InterPro" id="IPR052902">
    <property type="entry name" value="ABC-2_transporter"/>
</dbReference>
<feature type="transmembrane region" description="Helical" evidence="5">
    <location>
        <begin position="252"/>
        <end position="276"/>
    </location>
</feature>
<dbReference type="Pfam" id="PF12698">
    <property type="entry name" value="ABC2_membrane_3"/>
    <property type="match status" value="1"/>
</dbReference>
<name>A0A4Y8IV01_9BACI</name>
<feature type="transmembrane region" description="Helical" evidence="5">
    <location>
        <begin position="283"/>
        <end position="304"/>
    </location>
</feature>
<dbReference type="EMBL" id="SOPW01000005">
    <property type="protein sequence ID" value="TFB22928.1"/>
    <property type="molecule type" value="Genomic_DNA"/>
</dbReference>
<feature type="transmembrane region" description="Helical" evidence="5">
    <location>
        <begin position="341"/>
        <end position="363"/>
    </location>
</feature>